<gene>
    <name evidence="1" type="ORF">SINC0208_LOCUS14650</name>
</gene>
<organism evidence="1">
    <name type="scientific">Strombidium inclinatum</name>
    <dbReference type="NCBI Taxonomy" id="197538"/>
    <lineage>
        <taxon>Eukaryota</taxon>
        <taxon>Sar</taxon>
        <taxon>Alveolata</taxon>
        <taxon>Ciliophora</taxon>
        <taxon>Intramacronucleata</taxon>
        <taxon>Spirotrichea</taxon>
        <taxon>Oligotrichia</taxon>
        <taxon>Strombidiidae</taxon>
        <taxon>Strombidium</taxon>
    </lineage>
</organism>
<dbReference type="EMBL" id="HBIH01036625">
    <property type="protein sequence ID" value="CAE0334012.1"/>
    <property type="molecule type" value="Transcribed_RNA"/>
</dbReference>
<proteinExistence type="predicted"/>
<name>A0A7S3IYD4_9SPIT</name>
<accession>A0A7S3IYD4</accession>
<reference evidence="1" key="1">
    <citation type="submission" date="2021-01" db="EMBL/GenBank/DDBJ databases">
        <authorList>
            <person name="Corre E."/>
            <person name="Pelletier E."/>
            <person name="Niang G."/>
            <person name="Scheremetjew M."/>
            <person name="Finn R."/>
            <person name="Kale V."/>
            <person name="Holt S."/>
            <person name="Cochrane G."/>
            <person name="Meng A."/>
            <person name="Brown T."/>
            <person name="Cohen L."/>
        </authorList>
    </citation>
    <scope>NUCLEOTIDE SEQUENCE</scope>
    <source>
        <strain evidence="1">S3</strain>
    </source>
</reference>
<protein>
    <submittedName>
        <fullName evidence="1">Uncharacterized protein</fullName>
    </submittedName>
</protein>
<evidence type="ECO:0000313" key="1">
    <source>
        <dbReference type="EMBL" id="CAE0334012.1"/>
    </source>
</evidence>
<sequence length="154" mass="16086">MRSIRHQEGPIAGNLVSIAFSPLSDEVVLQQPVRAGCLLVELVGLLVDRHHGVVEVADQDANLAVQLLGGRNSHLAALGHAGPEVGVPGNLEGLGLLVREVEIHESVPIVAVVQGADQLLVQVLREAIRAVFASGLALLQVGLSTADCVLELIV</sequence>
<dbReference type="AlphaFoldDB" id="A0A7S3IYD4"/>